<evidence type="ECO:0000313" key="1">
    <source>
        <dbReference type="EMBL" id="MBC5728027.1"/>
    </source>
</evidence>
<protein>
    <recommendedName>
        <fullName evidence="3">Peptidase C39-like domain-containing protein</fullName>
    </recommendedName>
</protein>
<evidence type="ECO:0008006" key="3">
    <source>
        <dbReference type="Google" id="ProtNLM"/>
    </source>
</evidence>
<gene>
    <name evidence="1" type="ORF">H8R91_05735</name>
</gene>
<proteinExistence type="predicted"/>
<accession>A0ABR7HKN6</accession>
<dbReference type="Proteomes" id="UP000636755">
    <property type="component" value="Unassembled WGS sequence"/>
</dbReference>
<dbReference type="EMBL" id="JACOPS010000002">
    <property type="protein sequence ID" value="MBC5728027.1"/>
    <property type="molecule type" value="Genomic_DNA"/>
</dbReference>
<organism evidence="1 2">
    <name type="scientific">Ruminococcus intestinalis</name>
    <dbReference type="NCBI Taxonomy" id="2763066"/>
    <lineage>
        <taxon>Bacteria</taxon>
        <taxon>Bacillati</taxon>
        <taxon>Bacillota</taxon>
        <taxon>Clostridia</taxon>
        <taxon>Eubacteriales</taxon>
        <taxon>Oscillospiraceae</taxon>
        <taxon>Ruminococcus</taxon>
    </lineage>
</organism>
<dbReference type="RefSeq" id="WP_186935229.1">
    <property type="nucleotide sequence ID" value="NZ_JACOPS010000002.1"/>
</dbReference>
<name>A0ABR7HKN6_9FIRM</name>
<evidence type="ECO:0000313" key="2">
    <source>
        <dbReference type="Proteomes" id="UP000636755"/>
    </source>
</evidence>
<sequence>MFYSEQYMEKDWPHWFIITGYDTDKKLYYVIDDIQYAHEDKVYGDVCLTSKMLKSIYKKYISKYGIKWSCFVLEPQQKLFLSEALRKILMLYTYTKYVSTK</sequence>
<comment type="caution">
    <text evidence="1">The sequence shown here is derived from an EMBL/GenBank/DDBJ whole genome shotgun (WGS) entry which is preliminary data.</text>
</comment>
<keyword evidence="2" id="KW-1185">Reference proteome</keyword>
<reference evidence="1 2" key="1">
    <citation type="submission" date="2020-08" db="EMBL/GenBank/DDBJ databases">
        <title>Genome public.</title>
        <authorList>
            <person name="Liu C."/>
            <person name="Sun Q."/>
        </authorList>
    </citation>
    <scope>NUCLEOTIDE SEQUENCE [LARGE SCALE GENOMIC DNA]</scope>
    <source>
        <strain evidence="1 2">NSJ-71</strain>
    </source>
</reference>